<gene>
    <name evidence="2" type="ORF">TNCV_4064971</name>
</gene>
<evidence type="ECO:0000313" key="2">
    <source>
        <dbReference type="EMBL" id="GFY30246.1"/>
    </source>
</evidence>
<dbReference type="AlphaFoldDB" id="A0A8X6W9I1"/>
<feature type="signal peptide" evidence="1">
    <location>
        <begin position="1"/>
        <end position="18"/>
    </location>
</feature>
<reference evidence="2" key="1">
    <citation type="submission" date="2020-08" db="EMBL/GenBank/DDBJ databases">
        <title>Multicomponent nature underlies the extraordinary mechanical properties of spider dragline silk.</title>
        <authorList>
            <person name="Kono N."/>
            <person name="Nakamura H."/>
            <person name="Mori M."/>
            <person name="Yoshida Y."/>
            <person name="Ohtoshi R."/>
            <person name="Malay A.D."/>
            <person name="Moran D.A.P."/>
            <person name="Tomita M."/>
            <person name="Numata K."/>
            <person name="Arakawa K."/>
        </authorList>
    </citation>
    <scope>NUCLEOTIDE SEQUENCE</scope>
</reference>
<dbReference type="Proteomes" id="UP000887159">
    <property type="component" value="Unassembled WGS sequence"/>
</dbReference>
<sequence>MVGFVLCILCLTVSKTCPGIKDILLPLLIKKVNCSSAMLTRIMGKEKVPSPGEIANLLQEISENELDGGELSCYDLDSNEDIRLSESNCEEFEESADIIDKNPVNPDIYIATDGTEWILHNGNIPG</sequence>
<feature type="chain" id="PRO_5036479529" evidence="1">
    <location>
        <begin position="19"/>
        <end position="126"/>
    </location>
</feature>
<name>A0A8X6W9I1_TRICX</name>
<keyword evidence="3" id="KW-1185">Reference proteome</keyword>
<protein>
    <submittedName>
        <fullName evidence="2">Uncharacterized protein</fullName>
    </submittedName>
</protein>
<accession>A0A8X6W9I1</accession>
<comment type="caution">
    <text evidence="2">The sequence shown here is derived from an EMBL/GenBank/DDBJ whole genome shotgun (WGS) entry which is preliminary data.</text>
</comment>
<proteinExistence type="predicted"/>
<evidence type="ECO:0000313" key="3">
    <source>
        <dbReference type="Proteomes" id="UP000887159"/>
    </source>
</evidence>
<keyword evidence="1" id="KW-0732">Signal</keyword>
<organism evidence="2 3">
    <name type="scientific">Trichonephila clavipes</name>
    <name type="common">Golden silk orbweaver</name>
    <name type="synonym">Nephila clavipes</name>
    <dbReference type="NCBI Taxonomy" id="2585209"/>
    <lineage>
        <taxon>Eukaryota</taxon>
        <taxon>Metazoa</taxon>
        <taxon>Ecdysozoa</taxon>
        <taxon>Arthropoda</taxon>
        <taxon>Chelicerata</taxon>
        <taxon>Arachnida</taxon>
        <taxon>Araneae</taxon>
        <taxon>Araneomorphae</taxon>
        <taxon>Entelegynae</taxon>
        <taxon>Araneoidea</taxon>
        <taxon>Nephilidae</taxon>
        <taxon>Trichonephila</taxon>
    </lineage>
</organism>
<evidence type="ECO:0000256" key="1">
    <source>
        <dbReference type="SAM" id="SignalP"/>
    </source>
</evidence>
<dbReference type="EMBL" id="BMAU01021392">
    <property type="protein sequence ID" value="GFY30246.1"/>
    <property type="molecule type" value="Genomic_DNA"/>
</dbReference>